<evidence type="ECO:0000256" key="2">
    <source>
        <dbReference type="ARBA" id="ARBA00023277"/>
    </source>
</evidence>
<dbReference type="InterPro" id="IPR011013">
    <property type="entry name" value="Gal_mutarotase_sf_dom"/>
</dbReference>
<dbReference type="SUPFAM" id="SSF74650">
    <property type="entry name" value="Galactose mutarotase-like"/>
    <property type="match status" value="1"/>
</dbReference>
<accession>A0A537L9J3</accession>
<dbReference type="AlphaFoldDB" id="A0A537L9J3"/>
<sequence>MSGRVILSLAIHNHQPVGNFSQVFEMAFRQAYLPMVEALERHPHIRLAMHYSGPLLDWLEGSQREFVPRVGALVARGQVELLSGGYYEPILAIIPDADKDGQIRMMTDYLKRRFHARATGLWLAERVWEPHLAKPLAAAGVEYLIVDDTHFTAAGVREEQLTGYFVTEEQGATVKVFPSRKRLRYLIPWQSPGDVLAYLRTFLSPDHGSRIPDPVLVMGDDGEKFGLWPGTFALCWEQGWVESFFRAIEAAGEWLVTMPPGEAAAMPAAGRAYLPTASYEEMMEWSGGFWRQFLVKYPEINTMYQRMLRTSRKVHALRAGSRRRRALVDLWAGECNCPYWHGVFGGIYLPHIRRATFGHLIAADVRAEQNRRVAGTIADLDGDGAPDVELVSPAMLLAVDPDEGGGVVEWHWREEHINLTNVVSRRPEAYHRQLLEPSPDVTASGAETIHTTRVRVKEPGLHRLLVYDRYRHASLLDHFLDPRVTMEAFAGGEYQELGDFVAGSYQPAVSRSRGGVAVSLTRDGSVGGEPRLPLRVEKRLALSVRTSTLRVTYRIHNPGDARVTARFGVETAWAVTDPQARLWIDDQPAPAREARARPGAHGVRLTDWGWRGAVLLRVPAAEVWVFPLETVSNSEAGFERIMQGVVCLCLWQIALDPHHTWEAILECELGIKG</sequence>
<dbReference type="Gene3D" id="2.70.98.10">
    <property type="match status" value="1"/>
</dbReference>
<dbReference type="GO" id="GO:0005576">
    <property type="term" value="C:extracellular region"/>
    <property type="evidence" value="ECO:0007669"/>
    <property type="project" value="TreeGrafter"/>
</dbReference>
<organism evidence="6 7">
    <name type="scientific">Candidatus Segetimicrobium genomatis</name>
    <dbReference type="NCBI Taxonomy" id="2569760"/>
    <lineage>
        <taxon>Bacteria</taxon>
        <taxon>Bacillati</taxon>
        <taxon>Candidatus Sysuimicrobiota</taxon>
        <taxon>Candidatus Sysuimicrobiia</taxon>
        <taxon>Candidatus Sysuimicrobiales</taxon>
        <taxon>Candidatus Segetimicrobiaceae</taxon>
        <taxon>Candidatus Segetimicrobium</taxon>
    </lineage>
</organism>
<evidence type="ECO:0000259" key="5">
    <source>
        <dbReference type="Pfam" id="PF09095"/>
    </source>
</evidence>
<protein>
    <submittedName>
        <fullName evidence="6">DUF1926 domain-containing protein</fullName>
    </submittedName>
</protein>
<dbReference type="InterPro" id="IPR028995">
    <property type="entry name" value="Glyco_hydro_57/38_cen_sf"/>
</dbReference>
<dbReference type="GO" id="GO:0003844">
    <property type="term" value="F:1,4-alpha-glucan branching enzyme activity"/>
    <property type="evidence" value="ECO:0007669"/>
    <property type="project" value="InterPro"/>
</dbReference>
<dbReference type="Pfam" id="PF09095">
    <property type="entry name" value="AmyA-gluTrfs_C"/>
    <property type="match status" value="1"/>
</dbReference>
<dbReference type="Proteomes" id="UP000318661">
    <property type="component" value="Unassembled WGS sequence"/>
</dbReference>
<evidence type="ECO:0000259" key="3">
    <source>
        <dbReference type="Pfam" id="PF03065"/>
    </source>
</evidence>
<dbReference type="InterPro" id="IPR015179">
    <property type="entry name" value="A-amylase/a-glucTrfase_C"/>
</dbReference>
<dbReference type="InterPro" id="IPR040042">
    <property type="entry name" value="Branching_enz_MT3115-like"/>
</dbReference>
<dbReference type="Gene3D" id="3.20.110.20">
    <property type="match status" value="1"/>
</dbReference>
<dbReference type="InterPro" id="IPR004300">
    <property type="entry name" value="Glyco_hydro_57_N"/>
</dbReference>
<dbReference type="GO" id="GO:0030246">
    <property type="term" value="F:carbohydrate binding"/>
    <property type="evidence" value="ECO:0007669"/>
    <property type="project" value="InterPro"/>
</dbReference>
<feature type="domain" description="Alpha-amylase/4-alpha-glucanotransferase central" evidence="4">
    <location>
        <begin position="288"/>
        <end position="364"/>
    </location>
</feature>
<dbReference type="GO" id="GO:0030979">
    <property type="term" value="P:alpha-glucan biosynthetic process"/>
    <property type="evidence" value="ECO:0007669"/>
    <property type="project" value="InterPro"/>
</dbReference>
<dbReference type="PANTHER" id="PTHR41695">
    <property type="entry name" value="1,4-ALPHA-GLUCAN BRANCHING ENZYME RV3031-RELATED"/>
    <property type="match status" value="1"/>
</dbReference>
<evidence type="ECO:0000313" key="6">
    <source>
        <dbReference type="EMBL" id="TMJ04377.1"/>
    </source>
</evidence>
<dbReference type="EMBL" id="VBAJ01000268">
    <property type="protein sequence ID" value="TMJ04377.1"/>
    <property type="molecule type" value="Genomic_DNA"/>
</dbReference>
<comment type="caution">
    <text evidence="6">The sequence shown here is derived from an EMBL/GenBank/DDBJ whole genome shotgun (WGS) entry which is preliminary data.</text>
</comment>
<dbReference type="CDD" id="cd10793">
    <property type="entry name" value="GH57N_TLGT_like"/>
    <property type="match status" value="1"/>
</dbReference>
<evidence type="ECO:0000313" key="7">
    <source>
        <dbReference type="Proteomes" id="UP000318661"/>
    </source>
</evidence>
<dbReference type="InterPro" id="IPR011330">
    <property type="entry name" value="Glyco_hydro/deAcase_b/a-brl"/>
</dbReference>
<name>A0A537L9J3_9BACT</name>
<feature type="domain" description="Glycoside hydrolase family 57 N-terminal" evidence="3">
    <location>
        <begin position="22"/>
        <end position="258"/>
    </location>
</feature>
<comment type="similarity">
    <text evidence="1">Belongs to the glycosyl hydrolase 57 family.</text>
</comment>
<reference evidence="6 7" key="1">
    <citation type="journal article" date="2019" name="Nat. Microbiol.">
        <title>Mediterranean grassland soil C-N compound turnover is dependent on rainfall and depth, and is mediated by genomically divergent microorganisms.</title>
        <authorList>
            <person name="Diamond S."/>
            <person name="Andeer P.F."/>
            <person name="Li Z."/>
            <person name="Crits-Christoph A."/>
            <person name="Burstein D."/>
            <person name="Anantharaman K."/>
            <person name="Lane K.R."/>
            <person name="Thomas B.C."/>
            <person name="Pan C."/>
            <person name="Northen T.R."/>
            <person name="Banfield J.F."/>
        </authorList>
    </citation>
    <scope>NUCLEOTIDE SEQUENCE [LARGE SCALE GENOMIC DNA]</scope>
    <source>
        <strain evidence="6">NP_2</strain>
    </source>
</reference>
<proteinExistence type="inferred from homology"/>
<feature type="domain" description="Alpha-amylase/4-alpha-glucanotransferase C-terminal" evidence="5">
    <location>
        <begin position="379"/>
        <end position="662"/>
    </location>
</feature>
<dbReference type="InterPro" id="IPR015178">
    <property type="entry name" value="A-amylase/a-glucTrfase_central"/>
</dbReference>
<evidence type="ECO:0000256" key="1">
    <source>
        <dbReference type="ARBA" id="ARBA00006821"/>
    </source>
</evidence>
<dbReference type="PANTHER" id="PTHR41695:SF1">
    <property type="entry name" value="1,4-ALPHA-GLUCAN BRANCHING ENZYME TK1436"/>
    <property type="match status" value="1"/>
</dbReference>
<dbReference type="SUPFAM" id="SSF88688">
    <property type="entry name" value="Families 57/38 glycoside transferase middle domain"/>
    <property type="match status" value="1"/>
</dbReference>
<gene>
    <name evidence="6" type="ORF">E6G99_10565</name>
</gene>
<evidence type="ECO:0000259" key="4">
    <source>
        <dbReference type="Pfam" id="PF09094"/>
    </source>
</evidence>
<dbReference type="Pfam" id="PF09094">
    <property type="entry name" value="AmyA-A_glucT_m"/>
    <property type="match status" value="1"/>
</dbReference>
<dbReference type="Pfam" id="PF03065">
    <property type="entry name" value="Glyco_hydro_57"/>
    <property type="match status" value="1"/>
</dbReference>
<keyword evidence="2" id="KW-0119">Carbohydrate metabolism</keyword>
<dbReference type="InterPro" id="IPR014718">
    <property type="entry name" value="GH-type_carb-bd"/>
</dbReference>
<dbReference type="SUPFAM" id="SSF88713">
    <property type="entry name" value="Glycoside hydrolase/deacetylase"/>
    <property type="match status" value="1"/>
</dbReference>